<evidence type="ECO:0000313" key="3">
    <source>
        <dbReference type="Proteomes" id="UP000800981"/>
    </source>
</evidence>
<dbReference type="EMBL" id="JAANNP010000001">
    <property type="protein sequence ID" value="NHC12569.1"/>
    <property type="molecule type" value="Genomic_DNA"/>
</dbReference>
<evidence type="ECO:0000313" key="2">
    <source>
        <dbReference type="EMBL" id="NHC12569.1"/>
    </source>
</evidence>
<comment type="caution">
    <text evidence="2">The sequence shown here is derived from an EMBL/GenBank/DDBJ whole genome shotgun (WGS) entry which is preliminary data.</text>
</comment>
<evidence type="ECO:0008006" key="4">
    <source>
        <dbReference type="Google" id="ProtNLM"/>
    </source>
</evidence>
<feature type="compositionally biased region" description="Acidic residues" evidence="1">
    <location>
        <begin position="153"/>
        <end position="163"/>
    </location>
</feature>
<dbReference type="RefSeq" id="WP_166277049.1">
    <property type="nucleotide sequence ID" value="NZ_JAANNP010000001.1"/>
</dbReference>
<dbReference type="Proteomes" id="UP000800981">
    <property type="component" value="Unassembled WGS sequence"/>
</dbReference>
<reference evidence="2 3" key="1">
    <citation type="submission" date="2020-03" db="EMBL/GenBank/DDBJ databases">
        <title>Two novel Motilibacter sp.</title>
        <authorList>
            <person name="Liu S."/>
        </authorList>
    </citation>
    <scope>NUCLEOTIDE SEQUENCE [LARGE SCALE GENOMIC DNA]</scope>
    <source>
        <strain evidence="2 3">E257</strain>
    </source>
</reference>
<name>A0ABX0GSA9_9ACTN</name>
<sequence>MSRYLYVYAGKAAKKNFNTGLNNLTWGWKQDSLGAEVDAAMDQLRALSRPTYLVFAQGVKTTDPPSGWPRTPLHHPAWRHASLNSVTVARVVRPLREDTTPLWKNDVYPYRVALDSPIELPGAPLAVRGEARIEAVHGAVHHRGMPVVGPPPLDEDDDPVPDDDEPLVPDRLLSGLEGLDGLALALVRKEQKQFRRAILGRHASLACSLCHRELPISLLRLAHIKRRADSTTAERLDSANMMPACTLGCDELFERGFVMVDETGRVVRNQKLTVATEDLNNAIARLAGKAVLGHTARMGEYFAAHASRHSRERR</sequence>
<accession>A0ABX0GSA9</accession>
<organism evidence="2 3">
    <name type="scientific">Motilibacter deserti</name>
    <dbReference type="NCBI Taxonomy" id="2714956"/>
    <lineage>
        <taxon>Bacteria</taxon>
        <taxon>Bacillati</taxon>
        <taxon>Actinomycetota</taxon>
        <taxon>Actinomycetes</taxon>
        <taxon>Motilibacterales</taxon>
        <taxon>Motilibacteraceae</taxon>
        <taxon>Motilibacter</taxon>
    </lineage>
</organism>
<evidence type="ECO:0000256" key="1">
    <source>
        <dbReference type="SAM" id="MobiDB-lite"/>
    </source>
</evidence>
<gene>
    <name evidence="2" type="ORF">G9H71_02070</name>
</gene>
<protein>
    <recommendedName>
        <fullName evidence="4">HNH endonuclease</fullName>
    </recommendedName>
</protein>
<proteinExistence type="predicted"/>
<feature type="region of interest" description="Disordered" evidence="1">
    <location>
        <begin position="143"/>
        <end position="163"/>
    </location>
</feature>
<keyword evidence="3" id="KW-1185">Reference proteome</keyword>